<evidence type="ECO:0000313" key="3">
    <source>
        <dbReference type="Proteomes" id="UP000324222"/>
    </source>
</evidence>
<feature type="domain" description="UBA" evidence="1">
    <location>
        <begin position="2"/>
        <end position="43"/>
    </location>
</feature>
<evidence type="ECO:0000259" key="1">
    <source>
        <dbReference type="PROSITE" id="PS50030"/>
    </source>
</evidence>
<dbReference type="EMBL" id="VSRR010021554">
    <property type="protein sequence ID" value="MPC64022.1"/>
    <property type="molecule type" value="Genomic_DNA"/>
</dbReference>
<dbReference type="Proteomes" id="UP000324222">
    <property type="component" value="Unassembled WGS sequence"/>
</dbReference>
<protein>
    <submittedName>
        <fullName evidence="2">Ubiquitin carboxyl-terminal hydrolase 24</fullName>
    </submittedName>
</protein>
<keyword evidence="2" id="KW-0378">Hydrolase</keyword>
<name>A0A5B7GYT2_PORTR</name>
<dbReference type="Pfam" id="PF00627">
    <property type="entry name" value="UBA"/>
    <property type="match status" value="1"/>
</dbReference>
<keyword evidence="3" id="KW-1185">Reference proteome</keyword>
<dbReference type="SUPFAM" id="SSF46934">
    <property type="entry name" value="UBA-like"/>
    <property type="match status" value="1"/>
</dbReference>
<evidence type="ECO:0000313" key="2">
    <source>
        <dbReference type="EMBL" id="MPC64022.1"/>
    </source>
</evidence>
<dbReference type="SMART" id="SM00165">
    <property type="entry name" value="UBA"/>
    <property type="match status" value="1"/>
</dbReference>
<dbReference type="AlphaFoldDB" id="A0A5B7GYT2"/>
<dbReference type="OrthoDB" id="6360939at2759"/>
<dbReference type="InterPro" id="IPR015940">
    <property type="entry name" value="UBA"/>
</dbReference>
<sequence length="136" mass="15147">MEQEDENISLLLNMGFPDVRAIKRALKLSNGDVNEAVTFLTEQPLSSYSTVDDLRDVEMADPALRPPSYDEAGGIDGSSMEFPTTNLYELESRVFTDAWSIPYKRDESLGKCLISAARLAEEGKNMNHCIILTEIV</sequence>
<proteinExistence type="predicted"/>
<dbReference type="Gene3D" id="1.10.8.10">
    <property type="entry name" value="DNA helicase RuvA subunit, C-terminal domain"/>
    <property type="match status" value="1"/>
</dbReference>
<comment type="caution">
    <text evidence="2">The sequence shown here is derived from an EMBL/GenBank/DDBJ whole genome shotgun (WGS) entry which is preliminary data.</text>
</comment>
<gene>
    <name evidence="2" type="primary">Usp24_1</name>
    <name evidence="2" type="ORF">E2C01_058132</name>
</gene>
<dbReference type="InterPro" id="IPR009060">
    <property type="entry name" value="UBA-like_sf"/>
</dbReference>
<reference evidence="2 3" key="1">
    <citation type="submission" date="2019-05" db="EMBL/GenBank/DDBJ databases">
        <title>Another draft genome of Portunus trituberculatus and its Hox gene families provides insights of decapod evolution.</title>
        <authorList>
            <person name="Jeong J.-H."/>
            <person name="Song I."/>
            <person name="Kim S."/>
            <person name="Choi T."/>
            <person name="Kim D."/>
            <person name="Ryu S."/>
            <person name="Kim W."/>
        </authorList>
    </citation>
    <scope>NUCLEOTIDE SEQUENCE [LARGE SCALE GENOMIC DNA]</scope>
    <source>
        <tissue evidence="2">Muscle</tissue>
    </source>
</reference>
<dbReference type="GO" id="GO:0016787">
    <property type="term" value="F:hydrolase activity"/>
    <property type="evidence" value="ECO:0007669"/>
    <property type="project" value="UniProtKB-KW"/>
</dbReference>
<accession>A0A5B7GYT2</accession>
<dbReference type="PROSITE" id="PS50030">
    <property type="entry name" value="UBA"/>
    <property type="match status" value="1"/>
</dbReference>
<organism evidence="2 3">
    <name type="scientific">Portunus trituberculatus</name>
    <name type="common">Swimming crab</name>
    <name type="synonym">Neptunus trituberculatus</name>
    <dbReference type="NCBI Taxonomy" id="210409"/>
    <lineage>
        <taxon>Eukaryota</taxon>
        <taxon>Metazoa</taxon>
        <taxon>Ecdysozoa</taxon>
        <taxon>Arthropoda</taxon>
        <taxon>Crustacea</taxon>
        <taxon>Multicrustacea</taxon>
        <taxon>Malacostraca</taxon>
        <taxon>Eumalacostraca</taxon>
        <taxon>Eucarida</taxon>
        <taxon>Decapoda</taxon>
        <taxon>Pleocyemata</taxon>
        <taxon>Brachyura</taxon>
        <taxon>Eubrachyura</taxon>
        <taxon>Portunoidea</taxon>
        <taxon>Portunidae</taxon>
        <taxon>Portuninae</taxon>
        <taxon>Portunus</taxon>
    </lineage>
</organism>